<gene>
    <name evidence="4" type="ORF">SAMN05444406_10329</name>
</gene>
<feature type="domain" description="HD-GYP" evidence="3">
    <location>
        <begin position="231"/>
        <end position="423"/>
    </location>
</feature>
<evidence type="ECO:0000256" key="1">
    <source>
        <dbReference type="SAM" id="Phobius"/>
    </source>
</evidence>
<accession>A0A1I5SRT5</accession>
<dbReference type="PANTHER" id="PTHR43155:SF2">
    <property type="entry name" value="CYCLIC DI-GMP PHOSPHODIESTERASE PA4108"/>
    <property type="match status" value="1"/>
</dbReference>
<evidence type="ECO:0000313" key="4">
    <source>
        <dbReference type="EMBL" id="SFP73512.1"/>
    </source>
</evidence>
<feature type="transmembrane region" description="Helical" evidence="1">
    <location>
        <begin position="6"/>
        <end position="28"/>
    </location>
</feature>
<dbReference type="InterPro" id="IPR037522">
    <property type="entry name" value="HD_GYP_dom"/>
</dbReference>
<dbReference type="OrthoDB" id="9804747at2"/>
<dbReference type="SMART" id="SM00471">
    <property type="entry name" value="HDc"/>
    <property type="match status" value="1"/>
</dbReference>
<name>A0A1I5SRT5_9FIRM</name>
<feature type="transmembrane region" description="Helical" evidence="1">
    <location>
        <begin position="60"/>
        <end position="88"/>
    </location>
</feature>
<feature type="transmembrane region" description="Helical" evidence="1">
    <location>
        <begin position="109"/>
        <end position="129"/>
    </location>
</feature>
<feature type="transmembrane region" description="Helical" evidence="1">
    <location>
        <begin position="180"/>
        <end position="202"/>
    </location>
</feature>
<dbReference type="Pfam" id="PF20972">
    <property type="entry name" value="MASE9"/>
    <property type="match status" value="1"/>
</dbReference>
<dbReference type="SUPFAM" id="SSF109604">
    <property type="entry name" value="HD-domain/PDEase-like"/>
    <property type="match status" value="1"/>
</dbReference>
<evidence type="ECO:0000259" key="3">
    <source>
        <dbReference type="PROSITE" id="PS51832"/>
    </source>
</evidence>
<dbReference type="CDD" id="cd00077">
    <property type="entry name" value="HDc"/>
    <property type="match status" value="1"/>
</dbReference>
<dbReference type="Pfam" id="PF13487">
    <property type="entry name" value="HD_5"/>
    <property type="match status" value="1"/>
</dbReference>
<protein>
    <submittedName>
        <fullName evidence="4">HDIG domain-containing protein</fullName>
    </submittedName>
</protein>
<organism evidence="4 5">
    <name type="scientific">Caldicoprobacter faecalis</name>
    <dbReference type="NCBI Taxonomy" id="937334"/>
    <lineage>
        <taxon>Bacteria</taxon>
        <taxon>Bacillati</taxon>
        <taxon>Bacillota</taxon>
        <taxon>Clostridia</taxon>
        <taxon>Caldicoprobacterales</taxon>
        <taxon>Caldicoprobacteraceae</taxon>
        <taxon>Caldicoprobacter</taxon>
    </lineage>
</organism>
<dbReference type="Gene3D" id="1.10.3210.10">
    <property type="entry name" value="Hypothetical protein af1432"/>
    <property type="match status" value="1"/>
</dbReference>
<evidence type="ECO:0000313" key="5">
    <source>
        <dbReference type="Proteomes" id="UP000198577"/>
    </source>
</evidence>
<reference evidence="4 5" key="1">
    <citation type="submission" date="2016-10" db="EMBL/GenBank/DDBJ databases">
        <authorList>
            <person name="de Groot N.N."/>
        </authorList>
    </citation>
    <scope>NUCLEOTIDE SEQUENCE [LARGE SCALE GENOMIC DNA]</scope>
    <source>
        <strain evidence="4 5">DSM 20678</strain>
    </source>
</reference>
<dbReference type="InterPro" id="IPR003607">
    <property type="entry name" value="HD/PDEase_dom"/>
</dbReference>
<feature type="transmembrane region" description="Helical" evidence="1">
    <location>
        <begin position="208"/>
        <end position="225"/>
    </location>
</feature>
<dbReference type="STRING" id="937334.SAMN05444406_10329"/>
<dbReference type="InterPro" id="IPR006675">
    <property type="entry name" value="HDIG_dom"/>
</dbReference>
<feature type="transmembrane region" description="Helical" evidence="1">
    <location>
        <begin position="35"/>
        <end position="54"/>
    </location>
</feature>
<feature type="transmembrane region" description="Helical" evidence="1">
    <location>
        <begin position="141"/>
        <end position="168"/>
    </location>
</feature>
<dbReference type="RefSeq" id="WP_092281899.1">
    <property type="nucleotide sequence ID" value="NZ_FOXR01000003.1"/>
</dbReference>
<dbReference type="EMBL" id="FOXR01000003">
    <property type="protein sequence ID" value="SFP73512.1"/>
    <property type="molecule type" value="Genomic_DNA"/>
</dbReference>
<dbReference type="AlphaFoldDB" id="A0A1I5SRT5"/>
<dbReference type="PROSITE" id="PS51831">
    <property type="entry name" value="HD"/>
    <property type="match status" value="1"/>
</dbReference>
<feature type="domain" description="HD" evidence="2">
    <location>
        <begin position="253"/>
        <end position="375"/>
    </location>
</feature>
<dbReference type="PANTHER" id="PTHR43155">
    <property type="entry name" value="CYCLIC DI-GMP PHOSPHODIESTERASE PA4108-RELATED"/>
    <property type="match status" value="1"/>
</dbReference>
<sequence>MNRKAVFFLSIISIIGISIILLSMNNILRTQIYDLIFWIILAGMSQSFSVKFMNGGALSVSFAIIFASHLYHGTYFAVIVASISHFFFFNRPKKGAYEHVFNRPFYKTLFNMANHAISAFISGNIYQTMHYKLNAGQNPYLYMLCLLTYTTLFLFFNSSILILLMTFLKQESFFKLWKNNILWAIPNFYALAPFGYFIYLLYQIPNGHIYVILLFGPLLLARYSFQLYLDSKKRYYQIIQTLTAAIEAKDKYTEGHSKRVEMYAEKIAQKLKLPSSKIESIKVAALLHDIGKIGIEDFILRKPQSLSEEEWEKIRQHPNIGLKILEDIDFSDDVKEFIKSHHERYDGKGYPQGLKGSEIPIEAYIIAAADAYDALTSDRPYRKAFTPQEALDIIKQNKGTQFHPLVADALISVVQENINNSFV</sequence>
<keyword evidence="5" id="KW-1185">Reference proteome</keyword>
<keyword evidence="1" id="KW-1133">Transmembrane helix</keyword>
<dbReference type="InterPro" id="IPR048430">
    <property type="entry name" value="MASE9"/>
</dbReference>
<keyword evidence="1" id="KW-0472">Membrane</keyword>
<dbReference type="NCBIfam" id="TIGR00277">
    <property type="entry name" value="HDIG"/>
    <property type="match status" value="1"/>
</dbReference>
<dbReference type="InterPro" id="IPR006674">
    <property type="entry name" value="HD_domain"/>
</dbReference>
<proteinExistence type="predicted"/>
<keyword evidence="1" id="KW-0812">Transmembrane</keyword>
<dbReference type="PROSITE" id="PS51832">
    <property type="entry name" value="HD_GYP"/>
    <property type="match status" value="1"/>
</dbReference>
<dbReference type="Proteomes" id="UP000198577">
    <property type="component" value="Unassembled WGS sequence"/>
</dbReference>
<evidence type="ECO:0000259" key="2">
    <source>
        <dbReference type="PROSITE" id="PS51831"/>
    </source>
</evidence>